<protein>
    <submittedName>
        <fullName evidence="1">Uncharacterized protein</fullName>
    </submittedName>
</protein>
<dbReference type="Proteomes" id="UP001055879">
    <property type="component" value="Linkage Group LG10"/>
</dbReference>
<accession>A0ACB8ZIC3</accession>
<evidence type="ECO:0000313" key="2">
    <source>
        <dbReference type="Proteomes" id="UP001055879"/>
    </source>
</evidence>
<comment type="caution">
    <text evidence="1">The sequence shown here is derived from an EMBL/GenBank/DDBJ whole genome shotgun (WGS) entry which is preliminary data.</text>
</comment>
<reference evidence="1 2" key="2">
    <citation type="journal article" date="2022" name="Mol. Ecol. Resour.">
        <title>The genomes of chicory, endive, great burdock and yacon provide insights into Asteraceae paleo-polyploidization history and plant inulin production.</title>
        <authorList>
            <person name="Fan W."/>
            <person name="Wang S."/>
            <person name="Wang H."/>
            <person name="Wang A."/>
            <person name="Jiang F."/>
            <person name="Liu H."/>
            <person name="Zhao H."/>
            <person name="Xu D."/>
            <person name="Zhang Y."/>
        </authorList>
    </citation>
    <scope>NUCLEOTIDE SEQUENCE [LARGE SCALE GENOMIC DNA]</scope>
    <source>
        <strain evidence="2">cv. Niubang</strain>
    </source>
</reference>
<name>A0ACB8ZIC3_ARCLA</name>
<sequence>MFYSHNLLARKGPLGTVWCAAHLQNKLKKSNYVTVNIPSTVEQIMNPQVPIALRMSGHLLLGVVRIYSKKVEYLQHDYNVLRIDISKAYTYADINLPEDANQAKFESITLPENFALDVLNVDDYDPYGSPDTHLRRHEDISLTDQSPISLSKNGDRTPSGYIMISLGEDVSRTPMPMEASPHVLPTPETTTVVQEPDPNNQMGSGDRFIDDENITREVLRDAIHDDYLDMASLMPSDREEADLVLEKQLSLENNNGSPAFGEILVSGGHLLPVNKQTTPLDLAHSGPVNDNSDPHISFGLASSPIAVQPSPSVEPAPAAEQPRVKRRKIQYDEATVLTNEFMKKSLDDPSNLLRKRKGVCSLLDVWKLNNTIKKEKVIFEPVITGLCHNLSQMFETGYKSTKPRLIETEQPHSDDMEVERIRDFVGPNDNNTIPTYSPGEMMDIPSPNNGAFSSPREMDEYTSAIGTDIGSKSYQAQTSVGTGLGSTPGPTSSSTYVFSDTETPTLFSQGQQGFENSGGLSDILEVDDAGELTFLEDDEAMPTPMRSRGTLEADYSSGKQRTPPEIGSLLARTRAVAQYIKEKSSATSSTPEREGAVSLNSILDGKRRKICARMFMETLILKSCELVDVKQDEAYGDITLKVTSKLLKQQF</sequence>
<dbReference type="EMBL" id="CM042056">
    <property type="protein sequence ID" value="KAI3697363.1"/>
    <property type="molecule type" value="Genomic_DNA"/>
</dbReference>
<gene>
    <name evidence="1" type="ORF">L6452_30335</name>
</gene>
<keyword evidence="2" id="KW-1185">Reference proteome</keyword>
<proteinExistence type="predicted"/>
<organism evidence="1 2">
    <name type="scientific">Arctium lappa</name>
    <name type="common">Greater burdock</name>
    <name type="synonym">Lappa major</name>
    <dbReference type="NCBI Taxonomy" id="4217"/>
    <lineage>
        <taxon>Eukaryota</taxon>
        <taxon>Viridiplantae</taxon>
        <taxon>Streptophyta</taxon>
        <taxon>Embryophyta</taxon>
        <taxon>Tracheophyta</taxon>
        <taxon>Spermatophyta</taxon>
        <taxon>Magnoliopsida</taxon>
        <taxon>eudicotyledons</taxon>
        <taxon>Gunneridae</taxon>
        <taxon>Pentapetalae</taxon>
        <taxon>asterids</taxon>
        <taxon>campanulids</taxon>
        <taxon>Asterales</taxon>
        <taxon>Asteraceae</taxon>
        <taxon>Carduoideae</taxon>
        <taxon>Cardueae</taxon>
        <taxon>Arctiinae</taxon>
        <taxon>Arctium</taxon>
    </lineage>
</organism>
<evidence type="ECO:0000313" key="1">
    <source>
        <dbReference type="EMBL" id="KAI3697363.1"/>
    </source>
</evidence>
<reference evidence="2" key="1">
    <citation type="journal article" date="2022" name="Mol. Ecol. Resour.">
        <title>The genomes of chicory, endive, great burdock and yacon provide insights into Asteraceae palaeo-polyploidization history and plant inulin production.</title>
        <authorList>
            <person name="Fan W."/>
            <person name="Wang S."/>
            <person name="Wang H."/>
            <person name="Wang A."/>
            <person name="Jiang F."/>
            <person name="Liu H."/>
            <person name="Zhao H."/>
            <person name="Xu D."/>
            <person name="Zhang Y."/>
        </authorList>
    </citation>
    <scope>NUCLEOTIDE SEQUENCE [LARGE SCALE GENOMIC DNA]</scope>
    <source>
        <strain evidence="2">cv. Niubang</strain>
    </source>
</reference>